<dbReference type="EMBL" id="CP010784">
    <property type="protein sequence ID" value="ATF06713.1"/>
    <property type="molecule type" value="Genomic_DNA"/>
</dbReference>
<sequence length="137" mass="14677">MTMRRVCTASLALLLAAGVASAEPFKEITVGVPVASITDAEAWYLTLFGPEVEVLKPVPGVVEFKVAPDTWYQIFETENPQPSGAVVRFLVEDMAASQAIWADAGIDTGEAIQIPDVVTYSEFTDPDGNALGLYDLP</sequence>
<feature type="chain" id="PRO_5042028614" evidence="1">
    <location>
        <begin position="23"/>
        <end position="137"/>
    </location>
</feature>
<name>A0AAC9ZAU0_9RHOB</name>
<feature type="signal peptide" evidence="1">
    <location>
        <begin position="1"/>
        <end position="22"/>
    </location>
</feature>
<keyword evidence="1" id="KW-0732">Signal</keyword>
<dbReference type="Proteomes" id="UP000217545">
    <property type="component" value="Chromosome"/>
</dbReference>
<evidence type="ECO:0000313" key="4">
    <source>
        <dbReference type="Proteomes" id="UP000217545"/>
    </source>
</evidence>
<dbReference type="PROSITE" id="PS51819">
    <property type="entry name" value="VOC"/>
    <property type="match status" value="1"/>
</dbReference>
<dbReference type="GeneID" id="31847039"/>
<organism evidence="3 4">
    <name type="scientific">Phaeobacter gallaeciensis</name>
    <dbReference type="NCBI Taxonomy" id="60890"/>
    <lineage>
        <taxon>Bacteria</taxon>
        <taxon>Pseudomonadati</taxon>
        <taxon>Pseudomonadota</taxon>
        <taxon>Alphaproteobacteria</taxon>
        <taxon>Rhodobacterales</taxon>
        <taxon>Roseobacteraceae</taxon>
        <taxon>Phaeobacter</taxon>
    </lineage>
</organism>
<feature type="domain" description="VOC" evidence="2">
    <location>
        <begin position="24"/>
        <end position="136"/>
    </location>
</feature>
<dbReference type="InterPro" id="IPR029068">
    <property type="entry name" value="Glyas_Bleomycin-R_OHBP_Dase"/>
</dbReference>
<dbReference type="CDD" id="cd06587">
    <property type="entry name" value="VOC"/>
    <property type="match status" value="1"/>
</dbReference>
<protein>
    <submittedName>
        <fullName evidence="3">Glyoxalase-like domain protein</fullName>
    </submittedName>
</protein>
<dbReference type="SUPFAM" id="SSF54593">
    <property type="entry name" value="Glyoxalase/Bleomycin resistance protein/Dihydroxybiphenyl dioxygenase"/>
    <property type="match status" value="1"/>
</dbReference>
<dbReference type="AlphaFoldDB" id="A0AAC9ZAU0"/>
<evidence type="ECO:0000256" key="1">
    <source>
        <dbReference type="SAM" id="SignalP"/>
    </source>
</evidence>
<reference evidence="3 4" key="1">
    <citation type="journal article" date="2017" name="Front. Microbiol.">
        <title>Phaeobacter piscinae sp. nov., a species of the Roseobacter group and potential aquaculture probiont.</title>
        <authorList>
            <person name="Sonnenschein E.C."/>
            <person name="Phippen C.B.W."/>
            <person name="Nielsen K.F."/>
            <person name="Mateiu R.V."/>
            <person name="Melchiorsen J."/>
            <person name="Gram L."/>
            <person name="Overmann J."/>
            <person name="Freese H.M."/>
        </authorList>
    </citation>
    <scope>NUCLEOTIDE SEQUENCE [LARGE SCALE GENOMIC DNA]</scope>
    <source>
        <strain evidence="3 4">P63</strain>
    </source>
</reference>
<dbReference type="RefSeq" id="WP_024098038.1">
    <property type="nucleotide sequence ID" value="NZ_CP010588.1"/>
</dbReference>
<accession>A0AAC9ZAU0</accession>
<dbReference type="InterPro" id="IPR037523">
    <property type="entry name" value="VOC_core"/>
</dbReference>
<gene>
    <name evidence="3" type="ORF">PhaeoP63_02657</name>
</gene>
<evidence type="ECO:0000259" key="2">
    <source>
        <dbReference type="PROSITE" id="PS51819"/>
    </source>
</evidence>
<evidence type="ECO:0000313" key="3">
    <source>
        <dbReference type="EMBL" id="ATF06713.1"/>
    </source>
</evidence>
<proteinExistence type="predicted"/>
<dbReference type="Gene3D" id="3.10.180.10">
    <property type="entry name" value="2,3-Dihydroxybiphenyl 1,2-Dioxygenase, domain 1"/>
    <property type="match status" value="1"/>
</dbReference>